<dbReference type="EMBL" id="AP018495">
    <property type="protein sequence ID" value="BBI30361.1"/>
    <property type="molecule type" value="Genomic_DNA"/>
</dbReference>
<evidence type="ECO:0000256" key="1">
    <source>
        <dbReference type="SAM" id="Phobius"/>
    </source>
</evidence>
<sequence length="153" mass="16717">MNGFVRAIAYDAVPVASSLVLSVGFTGLTLGCSVAAFLRFGTVLDISVLQLMTLAKMAPAWSAHIVRLYDRAIVNAGLATEGDWSEYQRVRDPLRDVLHAAVGLATPMRRLNEHSGVRVPRFGYTDSILGDILYYTLVGGLAFWVQSHCTIHH</sequence>
<keyword evidence="1" id="KW-0812">Transmembrane</keyword>
<keyword evidence="3" id="KW-1185">Reference proteome</keyword>
<dbReference type="KEGG" id="vg:80540713"/>
<dbReference type="PROSITE" id="PS51257">
    <property type="entry name" value="PROKAR_LIPOPROTEIN"/>
    <property type="match status" value="1"/>
</dbReference>
<reference evidence="3" key="1">
    <citation type="journal article" date="2019" name="J. Virol.">
        <title>Medusavirus, a novel large DNA virus discovered from hot spring water.</title>
        <authorList>
            <person name="Yoshikawa G."/>
            <person name="Blanc-Mathieu R."/>
            <person name="Song C."/>
            <person name="Kayama Y."/>
            <person name="Mochizuki T."/>
            <person name="Murata K."/>
            <person name="Ogata H."/>
            <person name="Takemura M."/>
        </authorList>
    </citation>
    <scope>NUCLEOTIDE SEQUENCE [LARGE SCALE GENOMIC DNA]</scope>
</reference>
<evidence type="ECO:0000313" key="3">
    <source>
        <dbReference type="Proteomes" id="UP001161669"/>
    </source>
</evidence>
<protein>
    <submittedName>
        <fullName evidence="2">Uncharacterized protein</fullName>
    </submittedName>
</protein>
<proteinExistence type="predicted"/>
<name>A0A3T1CX11_9VIRU</name>
<keyword evidence="1" id="KW-1133">Transmembrane helix</keyword>
<accession>A0A3T1CX11</accession>
<feature type="transmembrane region" description="Helical" evidence="1">
    <location>
        <begin position="12"/>
        <end position="38"/>
    </location>
</feature>
<dbReference type="Proteomes" id="UP001161669">
    <property type="component" value="Segment"/>
</dbReference>
<organism evidence="2 3">
    <name type="scientific">Acanthamoeba castellanii medusavirus J1</name>
    <dbReference type="NCBI Taxonomy" id="3114988"/>
    <lineage>
        <taxon>Viruses</taxon>
        <taxon>Varidnaviria</taxon>
        <taxon>Bamfordvirae</taxon>
        <taxon>Nucleocytoviricota</taxon>
        <taxon>Megaviricetes</taxon>
        <taxon>Mamonoviridae</taxon>
        <taxon>Medusavirus</taxon>
        <taxon>Medusavirus medusae</taxon>
    </lineage>
</organism>
<keyword evidence="1" id="KW-0472">Membrane</keyword>
<evidence type="ECO:0000313" key="2">
    <source>
        <dbReference type="EMBL" id="BBI30361.1"/>
    </source>
</evidence>